<evidence type="ECO:0000313" key="4">
    <source>
        <dbReference type="EMBL" id="KAB1439511.1"/>
    </source>
</evidence>
<dbReference type="InterPro" id="IPR041071">
    <property type="entry name" value="DAHP_snth_FXD"/>
</dbReference>
<dbReference type="SUPFAM" id="SSF51569">
    <property type="entry name" value="Aldolase"/>
    <property type="match status" value="1"/>
</dbReference>
<dbReference type="Gene3D" id="3.30.70.1140">
    <property type="entry name" value="Phospho-2-dehydro-3-deoxyheptonate aldolase, domain 1"/>
    <property type="match status" value="1"/>
</dbReference>
<reference evidence="4 5" key="1">
    <citation type="submission" date="2019-09" db="EMBL/GenBank/DDBJ databases">
        <authorList>
            <person name="Valk L.C."/>
        </authorList>
    </citation>
    <scope>NUCLEOTIDE SEQUENCE [LARGE SCALE GENOMIC DNA]</scope>
    <source>
        <strain evidence="4">GalUA</strain>
    </source>
</reference>
<keyword evidence="1 4" id="KW-0808">Transferase</keyword>
<dbReference type="InterPro" id="IPR052899">
    <property type="entry name" value="Class-I_DAHP_synthase"/>
</dbReference>
<dbReference type="EC" id="2.5.1.54" evidence="4"/>
<dbReference type="OrthoDB" id="9780456at2"/>
<sequence>MIIVMKPNAPQASIENVIRIIESKGLETHLSIGKEVTIIGVVGDKSKLQTENLEIAPDVDKIVPVTESYKLSNKKFHPEPSVIKVGNTQIGGNTLTIMAGPCAVETEKQLLSIAHAVKASGATIVRGGAYKPRTSPYSFQGLEEEGLRYMQKAKEETGLATICEVTSLDAINAAVKYVDMIQIGARNMQNFYLLKEAGKSGLPVLLKRGLAATIDEWLNAAEYIIAEGNPNVVLCERGIRTFETTTRNTLDISAVPVIKERSHLPIIVDPSHATGVRAYVKPLAKSAIAAGADGLMIEVHNDPARALSDGPQSLTFDQFHELSNEIRPYATLSGRTF</sequence>
<protein>
    <submittedName>
        <fullName evidence="4">3-deoxy-7-phosphoheptulonate synthase</fullName>
        <ecNumber evidence="4">2.5.1.54</ecNumber>
    </submittedName>
</protein>
<feature type="domain" description="DAHP synthase ferredoxin-like" evidence="3">
    <location>
        <begin position="1"/>
        <end position="67"/>
    </location>
</feature>
<dbReference type="GO" id="GO:0003849">
    <property type="term" value="F:3-deoxy-7-phosphoheptulonate synthase activity"/>
    <property type="evidence" value="ECO:0007669"/>
    <property type="project" value="UniProtKB-EC"/>
</dbReference>
<dbReference type="NCBIfam" id="NF006421">
    <property type="entry name" value="PRK08673.1"/>
    <property type="match status" value="1"/>
</dbReference>
<dbReference type="InterPro" id="IPR013785">
    <property type="entry name" value="Aldolase_TIM"/>
</dbReference>
<reference evidence="4 5" key="2">
    <citation type="submission" date="2020-02" db="EMBL/GenBank/DDBJ databases">
        <title>Candidatus Galacturonibacter soehngenii shows hetero-acetogenic catabolism of galacturonic acid but lacks a canonical carbon monoxide dehydrogenase/acetyl-CoA synthase complex.</title>
        <authorList>
            <person name="Diender M."/>
            <person name="Stouten G.R."/>
            <person name="Petersen J.F."/>
            <person name="Nielsen P.H."/>
            <person name="Dueholm M.S."/>
            <person name="Pronk J.T."/>
            <person name="Van Loosdrecht M.C.M."/>
        </authorList>
    </citation>
    <scope>NUCLEOTIDE SEQUENCE [LARGE SCALE GENOMIC DNA]</scope>
    <source>
        <strain evidence="4">GalUA</strain>
    </source>
</reference>
<comment type="caution">
    <text evidence="4">The sequence shown here is derived from an EMBL/GenBank/DDBJ whole genome shotgun (WGS) entry which is preliminary data.</text>
</comment>
<accession>A0A7V7QLT5</accession>
<dbReference type="GO" id="GO:0009073">
    <property type="term" value="P:aromatic amino acid family biosynthetic process"/>
    <property type="evidence" value="ECO:0007669"/>
    <property type="project" value="InterPro"/>
</dbReference>
<dbReference type="AlphaFoldDB" id="A0A7V7QLT5"/>
<dbReference type="Pfam" id="PF00793">
    <property type="entry name" value="DAHP_synth_1"/>
    <property type="match status" value="1"/>
</dbReference>
<dbReference type="RefSeq" id="WP_151142076.1">
    <property type="nucleotide sequence ID" value="NZ_WAGX01000004.1"/>
</dbReference>
<dbReference type="Proteomes" id="UP000461768">
    <property type="component" value="Unassembled WGS sequence"/>
</dbReference>
<dbReference type="PANTHER" id="PTHR43018">
    <property type="entry name" value="PHOSPHO-2-DEHYDRO-3-DEOXYHEPTONATE ALDOLASE"/>
    <property type="match status" value="1"/>
</dbReference>
<organism evidence="4 5">
    <name type="scientific">Candidatus Galacturonatibacter soehngenii</name>
    <dbReference type="NCBI Taxonomy" id="2307010"/>
    <lineage>
        <taxon>Bacteria</taxon>
        <taxon>Bacillati</taxon>
        <taxon>Bacillota</taxon>
        <taxon>Clostridia</taxon>
        <taxon>Lachnospirales</taxon>
        <taxon>Lachnospiraceae</taxon>
        <taxon>Candidatus Galacturonatibacter</taxon>
    </lineage>
</organism>
<dbReference type="EMBL" id="WAGX01000004">
    <property type="protein sequence ID" value="KAB1439511.1"/>
    <property type="molecule type" value="Genomic_DNA"/>
</dbReference>
<evidence type="ECO:0000256" key="1">
    <source>
        <dbReference type="ARBA" id="ARBA00022679"/>
    </source>
</evidence>
<dbReference type="InterPro" id="IPR006218">
    <property type="entry name" value="DAHP1/KDSA"/>
</dbReference>
<name>A0A7V7QLT5_9FIRM</name>
<gene>
    <name evidence="4" type="primary">aroF</name>
    <name evidence="4" type="ORF">F7O84_03715</name>
</gene>
<evidence type="ECO:0000259" key="2">
    <source>
        <dbReference type="Pfam" id="PF00793"/>
    </source>
</evidence>
<evidence type="ECO:0000259" key="3">
    <source>
        <dbReference type="Pfam" id="PF18152"/>
    </source>
</evidence>
<feature type="domain" description="DAHP synthetase I/KDSA" evidence="2">
    <location>
        <begin position="87"/>
        <end position="323"/>
    </location>
</feature>
<proteinExistence type="predicted"/>
<dbReference type="Gene3D" id="3.20.20.70">
    <property type="entry name" value="Aldolase class I"/>
    <property type="match status" value="1"/>
</dbReference>
<dbReference type="PANTHER" id="PTHR43018:SF2">
    <property type="entry name" value="PHOSPHO-2-DEHYDRO-3-DEOXYHEPTONATE ALDOLASE"/>
    <property type="match status" value="1"/>
</dbReference>
<dbReference type="NCBIfam" id="TIGR01361">
    <property type="entry name" value="DAHP_synth_Bsub"/>
    <property type="match status" value="1"/>
</dbReference>
<keyword evidence="5" id="KW-1185">Reference proteome</keyword>
<dbReference type="GO" id="GO:0016832">
    <property type="term" value="F:aldehyde-lyase activity"/>
    <property type="evidence" value="ECO:0007669"/>
    <property type="project" value="InterPro"/>
</dbReference>
<dbReference type="Pfam" id="PF18152">
    <property type="entry name" value="DAHP_snth_FXD"/>
    <property type="match status" value="1"/>
</dbReference>
<dbReference type="NCBIfam" id="NF009239">
    <property type="entry name" value="PRK12595.1"/>
    <property type="match status" value="1"/>
</dbReference>
<evidence type="ECO:0000313" key="5">
    <source>
        <dbReference type="Proteomes" id="UP000461768"/>
    </source>
</evidence>
<dbReference type="InterPro" id="IPR006268">
    <property type="entry name" value="DAHP_syn_2"/>
</dbReference>